<feature type="transmembrane region" description="Helical" evidence="7">
    <location>
        <begin position="210"/>
        <end position="226"/>
    </location>
</feature>
<keyword evidence="10" id="KW-1185">Reference proteome</keyword>
<evidence type="ECO:0000256" key="3">
    <source>
        <dbReference type="ARBA" id="ARBA00022692"/>
    </source>
</evidence>
<feature type="transmembrane region" description="Helical" evidence="7">
    <location>
        <begin position="115"/>
        <end position="134"/>
    </location>
</feature>
<organism evidence="9 10">
    <name type="scientific">Cadophora malorum</name>
    <dbReference type="NCBI Taxonomy" id="108018"/>
    <lineage>
        <taxon>Eukaryota</taxon>
        <taxon>Fungi</taxon>
        <taxon>Dikarya</taxon>
        <taxon>Ascomycota</taxon>
        <taxon>Pezizomycotina</taxon>
        <taxon>Leotiomycetes</taxon>
        <taxon>Helotiales</taxon>
        <taxon>Ploettnerulaceae</taxon>
        <taxon>Cadophora</taxon>
    </lineage>
</organism>
<feature type="transmembrane region" description="Helical" evidence="7">
    <location>
        <begin position="309"/>
        <end position="330"/>
    </location>
</feature>
<dbReference type="GO" id="GO:0022857">
    <property type="term" value="F:transmembrane transporter activity"/>
    <property type="evidence" value="ECO:0007669"/>
    <property type="project" value="InterPro"/>
</dbReference>
<dbReference type="AlphaFoldDB" id="A0A8H7TKJ5"/>
<feature type="transmembrane region" description="Helical" evidence="7">
    <location>
        <begin position="378"/>
        <end position="399"/>
    </location>
</feature>
<sequence>MKFDSKDYAEGVDDTQVAYTSSNPPHAGTNNQHVLVQRPSVPLWQVAIAVALLFCNYFLAQYDKFILSYFQKEVTTSLSISLSEYGILSGYATGIVYALLAIPVAYLADYTEKRVWILSVAAVWWSLCVVFQGLSHNFWQILLARIGMGIGQAPVEALSVSLISDLIGKEWVFFAESILYVGVYVGEAISAQIATAFIKTDTPWNTAMKAIGIVGIVVAVLVRLVIREPVRQTSLKQAEESFGINRHAHTAKADFLATVRHVLRMRSFWLLTLSAGFRQLSGNVFGYYMPGYLSAIYPSQEDLLSHYGIIVGVVGSFTVVAGGLISSLLWRRTVMTPLYMTAIGGMLSSIFVILMIFSKSVAGNSESRGVKVLYGVMSVAYLTAETWLGAFNSLLVLLLPPQYKTFGLAIYMSTLVLIYSTGPQIMSLALRNIEVNSEGYIKRVRIVLSVLIPLGYWLAGFGFLLCIKKVRQDIQGDLIPAGQMSRARKMTFMAFSVFLGCLVVALFVTSLVFR</sequence>
<name>A0A8H7TKJ5_9HELO</name>
<evidence type="ECO:0000313" key="9">
    <source>
        <dbReference type="EMBL" id="KAG4421096.1"/>
    </source>
</evidence>
<dbReference type="Gene3D" id="1.20.1250.20">
    <property type="entry name" value="MFS general substrate transporter like domains"/>
    <property type="match status" value="1"/>
</dbReference>
<dbReference type="PANTHER" id="PTHR23505:SF79">
    <property type="entry name" value="PROTEIN SPINSTER"/>
    <property type="match status" value="1"/>
</dbReference>
<dbReference type="PROSITE" id="PS50850">
    <property type="entry name" value="MFS"/>
    <property type="match status" value="1"/>
</dbReference>
<evidence type="ECO:0000256" key="1">
    <source>
        <dbReference type="ARBA" id="ARBA00004141"/>
    </source>
</evidence>
<dbReference type="Proteomes" id="UP000664132">
    <property type="component" value="Unassembled WGS sequence"/>
</dbReference>
<evidence type="ECO:0000259" key="8">
    <source>
        <dbReference type="PROSITE" id="PS50850"/>
    </source>
</evidence>
<dbReference type="InterPro" id="IPR044770">
    <property type="entry name" value="MFS_spinster-like"/>
</dbReference>
<gene>
    <name evidence="9" type="ORF">IFR04_005739</name>
</gene>
<evidence type="ECO:0000256" key="6">
    <source>
        <dbReference type="ARBA" id="ARBA00024338"/>
    </source>
</evidence>
<feature type="transmembrane region" description="Helical" evidence="7">
    <location>
        <begin position="178"/>
        <end position="198"/>
    </location>
</feature>
<reference evidence="9" key="1">
    <citation type="submission" date="2021-02" db="EMBL/GenBank/DDBJ databases">
        <title>Genome sequence Cadophora malorum strain M34.</title>
        <authorList>
            <person name="Stefanovic E."/>
            <person name="Vu D."/>
            <person name="Scully C."/>
            <person name="Dijksterhuis J."/>
            <person name="Roader J."/>
            <person name="Houbraken J."/>
        </authorList>
    </citation>
    <scope>NUCLEOTIDE SEQUENCE</scope>
    <source>
        <strain evidence="9">M34</strain>
    </source>
</reference>
<comment type="subcellular location">
    <subcellularLocation>
        <location evidence="1">Membrane</location>
        <topology evidence="1">Multi-pass membrane protein</topology>
    </subcellularLocation>
</comment>
<evidence type="ECO:0000256" key="4">
    <source>
        <dbReference type="ARBA" id="ARBA00022989"/>
    </source>
</evidence>
<evidence type="ECO:0000313" key="10">
    <source>
        <dbReference type="Proteomes" id="UP000664132"/>
    </source>
</evidence>
<dbReference type="GO" id="GO:0016020">
    <property type="term" value="C:membrane"/>
    <property type="evidence" value="ECO:0007669"/>
    <property type="project" value="UniProtKB-SubCell"/>
</dbReference>
<dbReference type="EMBL" id="JAFJYH010000071">
    <property type="protein sequence ID" value="KAG4421096.1"/>
    <property type="molecule type" value="Genomic_DNA"/>
</dbReference>
<evidence type="ECO:0000256" key="5">
    <source>
        <dbReference type="ARBA" id="ARBA00023136"/>
    </source>
</evidence>
<keyword evidence="5 7" id="KW-0472">Membrane</keyword>
<dbReference type="PANTHER" id="PTHR23505">
    <property type="entry name" value="SPINSTER"/>
    <property type="match status" value="1"/>
</dbReference>
<feature type="transmembrane region" description="Helical" evidence="7">
    <location>
        <begin position="85"/>
        <end position="108"/>
    </location>
</feature>
<feature type="transmembrane region" description="Helical" evidence="7">
    <location>
        <begin position="268"/>
        <end position="289"/>
    </location>
</feature>
<feature type="transmembrane region" description="Helical" evidence="7">
    <location>
        <begin position="492"/>
        <end position="513"/>
    </location>
</feature>
<feature type="transmembrane region" description="Helical" evidence="7">
    <location>
        <begin position="41"/>
        <end position="60"/>
    </location>
</feature>
<dbReference type="InterPro" id="IPR011701">
    <property type="entry name" value="MFS"/>
</dbReference>
<evidence type="ECO:0000256" key="7">
    <source>
        <dbReference type="SAM" id="Phobius"/>
    </source>
</evidence>
<dbReference type="OrthoDB" id="3639251at2759"/>
<feature type="transmembrane region" description="Helical" evidence="7">
    <location>
        <begin position="146"/>
        <end position="166"/>
    </location>
</feature>
<protein>
    <recommendedName>
        <fullName evidence="8">Major facilitator superfamily (MFS) profile domain-containing protein</fullName>
    </recommendedName>
</protein>
<dbReference type="Pfam" id="PF07690">
    <property type="entry name" value="MFS_1"/>
    <property type="match status" value="1"/>
</dbReference>
<comment type="similarity">
    <text evidence="6">Belongs to the major facilitator superfamily. Spinster (TC 2.A.1.49) family.</text>
</comment>
<proteinExistence type="inferred from homology"/>
<dbReference type="SUPFAM" id="SSF103473">
    <property type="entry name" value="MFS general substrate transporter"/>
    <property type="match status" value="1"/>
</dbReference>
<evidence type="ECO:0000256" key="2">
    <source>
        <dbReference type="ARBA" id="ARBA00022448"/>
    </source>
</evidence>
<feature type="domain" description="Major facilitator superfamily (MFS) profile" evidence="8">
    <location>
        <begin position="49"/>
        <end position="514"/>
    </location>
</feature>
<keyword evidence="3 7" id="KW-0812">Transmembrane</keyword>
<feature type="transmembrane region" description="Helical" evidence="7">
    <location>
        <begin position="337"/>
        <end position="358"/>
    </location>
</feature>
<keyword evidence="2" id="KW-0813">Transport</keyword>
<accession>A0A8H7TKJ5</accession>
<feature type="transmembrane region" description="Helical" evidence="7">
    <location>
        <begin position="406"/>
        <end position="426"/>
    </location>
</feature>
<dbReference type="InterPro" id="IPR020846">
    <property type="entry name" value="MFS_dom"/>
</dbReference>
<dbReference type="InterPro" id="IPR036259">
    <property type="entry name" value="MFS_trans_sf"/>
</dbReference>
<feature type="transmembrane region" description="Helical" evidence="7">
    <location>
        <begin position="446"/>
        <end position="467"/>
    </location>
</feature>
<comment type="caution">
    <text evidence="9">The sequence shown here is derived from an EMBL/GenBank/DDBJ whole genome shotgun (WGS) entry which is preliminary data.</text>
</comment>
<keyword evidence="4 7" id="KW-1133">Transmembrane helix</keyword>